<accession>A0A9W7G793</accession>
<feature type="signal peptide" evidence="3">
    <location>
        <begin position="1"/>
        <end position="20"/>
    </location>
</feature>
<feature type="transmembrane region" description="Helical" evidence="2">
    <location>
        <begin position="660"/>
        <end position="682"/>
    </location>
</feature>
<dbReference type="InterPro" id="IPR029045">
    <property type="entry name" value="ClpP/crotonase-like_dom_sf"/>
</dbReference>
<feature type="compositionally biased region" description="Gly residues" evidence="1">
    <location>
        <begin position="689"/>
        <end position="698"/>
    </location>
</feature>
<evidence type="ECO:0000256" key="2">
    <source>
        <dbReference type="SAM" id="Phobius"/>
    </source>
</evidence>
<sequence>MKIILAALFGLLSLQGSVLADCNIGCSTVNSGSSCYVDFATAKACLNSISGGWKDQTLEVISQSLANFGFGALYHNTGPPYNLQVPILESLDTMKSTTYETDFEFQEALQALLTSLLDAHTRYKKPVCYSAAFVLPVAFDISISEQATASGATEQEPIATFVKSTFHDSYVELFPDVDLAPLLSQPVSLVDGLEWTTAVHNWGSTHETRSNNPGARFNAAIRSFLYRSITDTVVTDVTDSLTFTMEDGTHVQVPWMTMVPDSTLFGNSTACLAEEDDSFEVKSSRHDFVRVEGEGVVTHASLHNTRASDRTVIISPDSDEADYQISCFVQKVVGDKNSAKVGVNDVLVMKVASFSPQVDGTDYQANWKGFLGSAQTCLDTEYDMIVVDVMQNGGGYVCLGLRLLQLLIPKYWNDNTKVQMKYDLPHSDFMAEWIEKVDYPDPYTNPNDVEQILNPETQESFDSGKAYYYPGRTVTMGGKESNRTNWFCLDCREAEVMPEGYNPKRFVDPDKLLILTDGTCGSTCASFTRIAQEAGVATFVGTGGLWNQEMDVSSFAGGFVMNPTLLRNMTDRAGMTPFPQFETKQGWQFGWAAWYSQRLPTRPVQFTEQEPDHRIGFWSFPHVSVPAETTSDAVSSLYDSVISDQMVRLAEDGTCNNSDAIWIALVSTLGVIVLGLLVYLWFVRREEGQGGQSEGGVPYGDAQDVIERQEGMKQPLVES</sequence>
<feature type="region of interest" description="Disordered" evidence="1">
    <location>
        <begin position="689"/>
        <end position="719"/>
    </location>
</feature>
<evidence type="ECO:0000256" key="3">
    <source>
        <dbReference type="SAM" id="SignalP"/>
    </source>
</evidence>
<keyword evidence="2" id="KW-0812">Transmembrane</keyword>
<evidence type="ECO:0000313" key="4">
    <source>
        <dbReference type="EMBL" id="GMI34639.1"/>
    </source>
</evidence>
<comment type="caution">
    <text evidence="4">The sequence shown here is derived from an EMBL/GenBank/DDBJ whole genome shotgun (WGS) entry which is preliminary data.</text>
</comment>
<protein>
    <recommendedName>
        <fullName evidence="6">Tail specific protease domain-containing protein</fullName>
    </recommendedName>
</protein>
<keyword evidence="5" id="KW-1185">Reference proteome</keyword>
<dbReference type="AlphaFoldDB" id="A0A9W7G793"/>
<reference evidence="5" key="1">
    <citation type="journal article" date="2023" name="Commun. Biol.">
        <title>Genome analysis of Parmales, the sister group of diatoms, reveals the evolutionary specialization of diatoms from phago-mixotrophs to photoautotrophs.</title>
        <authorList>
            <person name="Ban H."/>
            <person name="Sato S."/>
            <person name="Yoshikawa S."/>
            <person name="Yamada K."/>
            <person name="Nakamura Y."/>
            <person name="Ichinomiya M."/>
            <person name="Sato N."/>
            <person name="Blanc-Mathieu R."/>
            <person name="Endo H."/>
            <person name="Kuwata A."/>
            <person name="Ogata H."/>
        </authorList>
    </citation>
    <scope>NUCLEOTIDE SEQUENCE [LARGE SCALE GENOMIC DNA]</scope>
</reference>
<dbReference type="Proteomes" id="UP001165065">
    <property type="component" value="Unassembled WGS sequence"/>
</dbReference>
<dbReference type="Gene3D" id="3.90.226.10">
    <property type="entry name" value="2-enoyl-CoA Hydratase, Chain A, domain 1"/>
    <property type="match status" value="1"/>
</dbReference>
<dbReference type="PROSITE" id="PS51257">
    <property type="entry name" value="PROKAR_LIPOPROTEIN"/>
    <property type="match status" value="1"/>
</dbReference>
<dbReference type="EMBL" id="BRYA01000045">
    <property type="protein sequence ID" value="GMI34639.1"/>
    <property type="molecule type" value="Genomic_DNA"/>
</dbReference>
<keyword evidence="3" id="KW-0732">Signal</keyword>
<proteinExistence type="predicted"/>
<keyword evidence="2" id="KW-1133">Transmembrane helix</keyword>
<feature type="chain" id="PRO_5040958937" description="Tail specific protease domain-containing protein" evidence="3">
    <location>
        <begin position="21"/>
        <end position="719"/>
    </location>
</feature>
<evidence type="ECO:0008006" key="6">
    <source>
        <dbReference type="Google" id="ProtNLM"/>
    </source>
</evidence>
<name>A0A9W7G793_9STRA</name>
<evidence type="ECO:0000313" key="5">
    <source>
        <dbReference type="Proteomes" id="UP001165065"/>
    </source>
</evidence>
<dbReference type="PANTHER" id="PTHR37049:SF4">
    <property type="entry name" value="RHODANESE DOMAIN-CONTAINING PROTEIN"/>
    <property type="match status" value="1"/>
</dbReference>
<keyword evidence="2" id="KW-0472">Membrane</keyword>
<dbReference type="InterPro" id="IPR052766">
    <property type="entry name" value="S41A_metabolite_peptidase"/>
</dbReference>
<evidence type="ECO:0000256" key="1">
    <source>
        <dbReference type="SAM" id="MobiDB-lite"/>
    </source>
</evidence>
<gene>
    <name evidence="4" type="ORF">TrCOL_g13016</name>
</gene>
<dbReference type="OrthoDB" id="27214at2759"/>
<organism evidence="4 5">
    <name type="scientific">Triparma columacea</name>
    <dbReference type="NCBI Taxonomy" id="722753"/>
    <lineage>
        <taxon>Eukaryota</taxon>
        <taxon>Sar</taxon>
        <taxon>Stramenopiles</taxon>
        <taxon>Ochrophyta</taxon>
        <taxon>Bolidophyceae</taxon>
        <taxon>Parmales</taxon>
        <taxon>Triparmaceae</taxon>
        <taxon>Triparma</taxon>
    </lineage>
</organism>
<dbReference type="SUPFAM" id="SSF52096">
    <property type="entry name" value="ClpP/crotonase"/>
    <property type="match status" value="1"/>
</dbReference>
<dbReference type="PANTHER" id="PTHR37049">
    <property type="entry name" value="PEPTIDASE S41 FAMILY PROTEIN"/>
    <property type="match status" value="1"/>
</dbReference>